<dbReference type="GO" id="GO:0005524">
    <property type="term" value="F:ATP binding"/>
    <property type="evidence" value="ECO:0007669"/>
    <property type="project" value="UniProtKB-UniRule"/>
</dbReference>
<dbReference type="InterPro" id="IPR011009">
    <property type="entry name" value="Kinase-like_dom_sf"/>
</dbReference>
<evidence type="ECO:0000256" key="1">
    <source>
        <dbReference type="ARBA" id="ARBA00012513"/>
    </source>
</evidence>
<dbReference type="Gene3D" id="1.10.510.10">
    <property type="entry name" value="Transferase(Phosphotransferase) domain 1"/>
    <property type="match status" value="1"/>
</dbReference>
<dbReference type="PANTHER" id="PTHR43289">
    <property type="entry name" value="MITOGEN-ACTIVATED PROTEIN KINASE KINASE KINASE 20-RELATED"/>
    <property type="match status" value="1"/>
</dbReference>
<keyword evidence="12" id="KW-1185">Reference proteome</keyword>
<dbReference type="RefSeq" id="WP_146452903.1">
    <property type="nucleotide sequence ID" value="NZ_SJPS01000011.1"/>
</dbReference>
<dbReference type="PROSITE" id="PS00107">
    <property type="entry name" value="PROTEIN_KINASE_ATP"/>
    <property type="match status" value="1"/>
</dbReference>
<evidence type="ECO:0000256" key="3">
    <source>
        <dbReference type="ARBA" id="ARBA00022679"/>
    </source>
</evidence>
<evidence type="ECO:0000313" key="12">
    <source>
        <dbReference type="Proteomes" id="UP000318437"/>
    </source>
</evidence>
<gene>
    <name evidence="11" type="primary">prkC_13</name>
    <name evidence="11" type="ORF">Pla144_46710</name>
</gene>
<dbReference type="EC" id="2.7.11.1" evidence="1"/>
<evidence type="ECO:0000313" key="11">
    <source>
        <dbReference type="EMBL" id="TWU21262.1"/>
    </source>
</evidence>
<evidence type="ECO:0000256" key="6">
    <source>
        <dbReference type="ARBA" id="ARBA00022840"/>
    </source>
</evidence>
<dbReference type="AlphaFoldDB" id="A0A5C6CB03"/>
<dbReference type="Gene3D" id="3.30.200.20">
    <property type="entry name" value="Phosphorylase Kinase, domain 1"/>
    <property type="match status" value="1"/>
</dbReference>
<dbReference type="InterPro" id="IPR017441">
    <property type="entry name" value="Protein_kinase_ATP_BS"/>
</dbReference>
<comment type="caution">
    <text evidence="11">The sequence shown here is derived from an EMBL/GenBank/DDBJ whole genome shotgun (WGS) entry which is preliminary data.</text>
</comment>
<keyword evidence="8" id="KW-0175">Coiled coil</keyword>
<keyword evidence="2" id="KW-0723">Serine/threonine-protein kinase</keyword>
<reference evidence="11 12" key="1">
    <citation type="submission" date="2019-02" db="EMBL/GenBank/DDBJ databases">
        <title>Deep-cultivation of Planctomycetes and their phenomic and genomic characterization uncovers novel biology.</title>
        <authorList>
            <person name="Wiegand S."/>
            <person name="Jogler M."/>
            <person name="Boedeker C."/>
            <person name="Pinto D."/>
            <person name="Vollmers J."/>
            <person name="Rivas-Marin E."/>
            <person name="Kohn T."/>
            <person name="Peeters S.H."/>
            <person name="Heuer A."/>
            <person name="Rast P."/>
            <person name="Oberbeckmann S."/>
            <person name="Bunk B."/>
            <person name="Jeske O."/>
            <person name="Meyerdierks A."/>
            <person name="Storesund J.E."/>
            <person name="Kallscheuer N."/>
            <person name="Luecker S."/>
            <person name="Lage O.M."/>
            <person name="Pohl T."/>
            <person name="Merkel B.J."/>
            <person name="Hornburger P."/>
            <person name="Mueller R.-W."/>
            <person name="Bruemmer F."/>
            <person name="Labrenz M."/>
            <person name="Spormann A.M."/>
            <person name="Op Den Camp H."/>
            <person name="Overmann J."/>
            <person name="Amann R."/>
            <person name="Jetten M.S.M."/>
            <person name="Mascher T."/>
            <person name="Medema M.H."/>
            <person name="Devos D.P."/>
            <person name="Kaster A.-K."/>
            <person name="Ovreas L."/>
            <person name="Rohde M."/>
            <person name="Galperin M.Y."/>
            <person name="Jogler C."/>
        </authorList>
    </citation>
    <scope>NUCLEOTIDE SEQUENCE [LARGE SCALE GENOMIC DNA]</scope>
    <source>
        <strain evidence="11 12">Pla144</strain>
    </source>
</reference>
<feature type="compositionally biased region" description="Low complexity" evidence="9">
    <location>
        <begin position="306"/>
        <end position="317"/>
    </location>
</feature>
<accession>A0A5C6CB03</accession>
<dbReference type="OrthoDB" id="6111975at2"/>
<dbReference type="GO" id="GO:0004674">
    <property type="term" value="F:protein serine/threonine kinase activity"/>
    <property type="evidence" value="ECO:0007669"/>
    <property type="project" value="UniProtKB-KW"/>
</dbReference>
<dbReference type="Proteomes" id="UP000318437">
    <property type="component" value="Unassembled WGS sequence"/>
</dbReference>
<proteinExistence type="predicted"/>
<dbReference type="CDD" id="cd14014">
    <property type="entry name" value="STKc_PknB_like"/>
    <property type="match status" value="1"/>
</dbReference>
<evidence type="ECO:0000256" key="9">
    <source>
        <dbReference type="SAM" id="MobiDB-lite"/>
    </source>
</evidence>
<dbReference type="SUPFAM" id="SSF56112">
    <property type="entry name" value="Protein kinase-like (PK-like)"/>
    <property type="match status" value="1"/>
</dbReference>
<dbReference type="Pfam" id="PF00069">
    <property type="entry name" value="Pkinase"/>
    <property type="match status" value="1"/>
</dbReference>
<dbReference type="InterPro" id="IPR008271">
    <property type="entry name" value="Ser/Thr_kinase_AS"/>
</dbReference>
<keyword evidence="3 11" id="KW-0808">Transferase</keyword>
<feature type="region of interest" description="Disordered" evidence="9">
    <location>
        <begin position="274"/>
        <end position="319"/>
    </location>
</feature>
<organism evidence="11 12">
    <name type="scientific">Bythopirellula polymerisocia</name>
    <dbReference type="NCBI Taxonomy" id="2528003"/>
    <lineage>
        <taxon>Bacteria</taxon>
        <taxon>Pseudomonadati</taxon>
        <taxon>Planctomycetota</taxon>
        <taxon>Planctomycetia</taxon>
        <taxon>Pirellulales</taxon>
        <taxon>Lacipirellulaceae</taxon>
        <taxon>Bythopirellula</taxon>
    </lineage>
</organism>
<feature type="domain" description="Protein kinase" evidence="10">
    <location>
        <begin position="9"/>
        <end position="271"/>
    </location>
</feature>
<evidence type="ECO:0000256" key="2">
    <source>
        <dbReference type="ARBA" id="ARBA00022527"/>
    </source>
</evidence>
<evidence type="ECO:0000256" key="5">
    <source>
        <dbReference type="ARBA" id="ARBA00022777"/>
    </source>
</evidence>
<dbReference type="PANTHER" id="PTHR43289:SF6">
    <property type="entry name" value="SERINE_THREONINE-PROTEIN KINASE NEKL-3"/>
    <property type="match status" value="1"/>
</dbReference>
<keyword evidence="6 7" id="KW-0067">ATP-binding</keyword>
<keyword evidence="4 7" id="KW-0547">Nucleotide-binding</keyword>
<feature type="coiled-coil region" evidence="8">
    <location>
        <begin position="555"/>
        <end position="583"/>
    </location>
</feature>
<dbReference type="InterPro" id="IPR000719">
    <property type="entry name" value="Prot_kinase_dom"/>
</dbReference>
<dbReference type="SMART" id="SM00220">
    <property type="entry name" value="S_TKc"/>
    <property type="match status" value="1"/>
</dbReference>
<name>A0A5C6CB03_9BACT</name>
<evidence type="ECO:0000256" key="7">
    <source>
        <dbReference type="PROSITE-ProRule" id="PRU10141"/>
    </source>
</evidence>
<protein>
    <recommendedName>
        <fullName evidence="1">non-specific serine/threonine protein kinase</fullName>
        <ecNumber evidence="1">2.7.11.1</ecNumber>
    </recommendedName>
</protein>
<feature type="binding site" evidence="7">
    <location>
        <position position="42"/>
    </location>
    <ligand>
        <name>ATP</name>
        <dbReference type="ChEBI" id="CHEBI:30616"/>
    </ligand>
</feature>
<dbReference type="PROSITE" id="PS50011">
    <property type="entry name" value="PROTEIN_KINASE_DOM"/>
    <property type="match status" value="1"/>
</dbReference>
<dbReference type="PROSITE" id="PS00108">
    <property type="entry name" value="PROTEIN_KINASE_ST"/>
    <property type="match status" value="1"/>
</dbReference>
<dbReference type="EMBL" id="SJPS01000011">
    <property type="protein sequence ID" value="TWU21262.1"/>
    <property type="molecule type" value="Genomic_DNA"/>
</dbReference>
<evidence type="ECO:0000259" key="10">
    <source>
        <dbReference type="PROSITE" id="PS50011"/>
    </source>
</evidence>
<dbReference type="FunFam" id="1.10.510.10:FF:000021">
    <property type="entry name" value="Serine/threonine protein kinase"/>
    <property type="match status" value="1"/>
</dbReference>
<sequence length="635" mass="70300">MKIEKLGPYRIERQIGKGGMGAVYEATYAGPGQAAGTRVAVKALSPQLAMAEGFRERFEAEIDSLKKLKHEGIVRLYGYGEEEGMLFYSMELVEGTSLEEEINSGRRFNWQETLSIGTQICRALKHAHDHGVVHRDIKPANLLLTKEGHIKIADFGIARLFGGTQLTTAGGVLGTADYMSPEQADGRPVTEKCDQYSLGGVLFALLAGRPPFRAKTMPEMLQMQRFAEPEPVQRYAPDTPDQLSRLIQQLLSKEPEERFPNVLVLGRHMEAMQKALSRPPQSETKLAELSESDNSELDPPTRQPNSTSAISTDATSDVARPEYLDMDGIDLSNSGDLFEAPTIAQPEPITPDAPAVKSDPAPVDPVVPARPTQTRFTTLDDEIRQRQHLEEDDSHLSLVARWAALILLLGTIVWLGWSLTRPPTADDLFDTITATIDREGDNDLRSISFELAEFVDRFPDDPRAAEVAGHLEQLEYQKFARQARSRNRFSGEDEMGPIEQLYLQAIEISAENPARGEQLLADLIALFDPTDETAEGANPSASEVSSLSEGHRQWLVLARQELVRLQELNREIAENQLPALQEQLRLAATIAARSPARAARMYRAFINLYDNEPWAADLVAEANQALAALSSKTDN</sequence>
<evidence type="ECO:0000256" key="4">
    <source>
        <dbReference type="ARBA" id="ARBA00022741"/>
    </source>
</evidence>
<evidence type="ECO:0000256" key="8">
    <source>
        <dbReference type="SAM" id="Coils"/>
    </source>
</evidence>
<keyword evidence="5 11" id="KW-0418">Kinase</keyword>